<evidence type="ECO:0000313" key="3">
    <source>
        <dbReference type="Proteomes" id="UP001519325"/>
    </source>
</evidence>
<keyword evidence="3" id="KW-1185">Reference proteome</keyword>
<evidence type="ECO:0000313" key="2">
    <source>
        <dbReference type="EMBL" id="MBP2189601.1"/>
    </source>
</evidence>
<keyword evidence="2" id="KW-0378">Hydrolase</keyword>
<dbReference type="PANTHER" id="PTHR32015:SF1">
    <property type="entry name" value="LIPASE"/>
    <property type="match status" value="1"/>
</dbReference>
<accession>A0ABS4QD34</accession>
<dbReference type="Gene3D" id="3.40.50.1820">
    <property type="entry name" value="alpha/beta hydrolase"/>
    <property type="match status" value="1"/>
</dbReference>
<dbReference type="GO" id="GO:0016787">
    <property type="term" value="F:hydrolase activity"/>
    <property type="evidence" value="ECO:0007669"/>
    <property type="project" value="UniProtKB-KW"/>
</dbReference>
<dbReference type="Proteomes" id="UP001519325">
    <property type="component" value="Unassembled WGS sequence"/>
</dbReference>
<dbReference type="PANTHER" id="PTHR32015">
    <property type="entry name" value="FASTING INDUCED LIPASE"/>
    <property type="match status" value="1"/>
</dbReference>
<dbReference type="InterPro" id="IPR029058">
    <property type="entry name" value="AB_hydrolase_fold"/>
</dbReference>
<dbReference type="InterPro" id="IPR002918">
    <property type="entry name" value="Lipase_EstA/Esterase_EstB"/>
</dbReference>
<comment type="caution">
    <text evidence="2">The sequence shown here is derived from an EMBL/GenBank/DDBJ whole genome shotgun (WGS) entry which is preliminary data.</text>
</comment>
<dbReference type="RefSeq" id="WP_209888509.1">
    <property type="nucleotide sequence ID" value="NZ_JAGGMR010000001.1"/>
</dbReference>
<dbReference type="EMBL" id="JAGGMR010000001">
    <property type="protein sequence ID" value="MBP2189601.1"/>
    <property type="molecule type" value="Genomic_DNA"/>
</dbReference>
<name>A0ABS4QD34_9NOCA</name>
<sequence>MSAWKRRSWVIESLTAAMVLAGAVAAGPGHAEASEDWITAPSGANDWGCVPTARHPEPVVLVHGTWGNQSTWNGLAPQLKDAGVCVFSLNYGRQGFSLRGAEPGVYGTADIRSSAKEIAVFVGRVRAATGAARVDVVAHSQGGPLVRQYLRFEGGAQRGPEVHRLVTIGATHHGTTADGLGYLLPGGSASAPSDAVIARVLGTAATQQLAGSEFLRRLNAAGDTEPGIAYTAIATRVDRVVTPPEATFLRAGPGATVDNVWVQNVCATDTFRHGILPDSPAVSYLVHQALDLRYPGNPCPA</sequence>
<dbReference type="Pfam" id="PF01674">
    <property type="entry name" value="Lipase_2"/>
    <property type="match status" value="1"/>
</dbReference>
<feature type="signal peptide" evidence="1">
    <location>
        <begin position="1"/>
        <end position="31"/>
    </location>
</feature>
<keyword evidence="1" id="KW-0732">Signal</keyword>
<evidence type="ECO:0000256" key="1">
    <source>
        <dbReference type="SAM" id="SignalP"/>
    </source>
</evidence>
<dbReference type="SUPFAM" id="SSF53474">
    <property type="entry name" value="alpha/beta-Hydrolases"/>
    <property type="match status" value="1"/>
</dbReference>
<reference evidence="2 3" key="1">
    <citation type="submission" date="2021-03" db="EMBL/GenBank/DDBJ databases">
        <title>Sequencing the genomes of 1000 actinobacteria strains.</title>
        <authorList>
            <person name="Klenk H.-P."/>
        </authorList>
    </citation>
    <scope>NUCLEOTIDE SEQUENCE [LARGE SCALE GENOMIC DNA]</scope>
    <source>
        <strain evidence="2 3">DSM 45516</strain>
    </source>
</reference>
<feature type="chain" id="PRO_5047212143" evidence="1">
    <location>
        <begin position="32"/>
        <end position="301"/>
    </location>
</feature>
<proteinExistence type="predicted"/>
<organism evidence="2 3">
    <name type="scientific">Nocardia goodfellowii</name>
    <dbReference type="NCBI Taxonomy" id="882446"/>
    <lineage>
        <taxon>Bacteria</taxon>
        <taxon>Bacillati</taxon>
        <taxon>Actinomycetota</taxon>
        <taxon>Actinomycetes</taxon>
        <taxon>Mycobacteriales</taxon>
        <taxon>Nocardiaceae</taxon>
        <taxon>Nocardia</taxon>
    </lineage>
</organism>
<protein>
    <submittedName>
        <fullName evidence="2">Triacylglycerol esterase/lipase EstA (Alpha/beta hydrolase family)</fullName>
    </submittedName>
</protein>
<gene>
    <name evidence="2" type="ORF">BJ987_002502</name>
</gene>